<comment type="function">
    <text evidence="4">Formation of pseudouridine at positions 38, 39 and 40 in the anticodon stem and loop of transfer RNAs.</text>
</comment>
<feature type="binding site" evidence="4 6">
    <location>
        <position position="108"/>
    </location>
    <ligand>
        <name>substrate</name>
    </ligand>
</feature>
<keyword evidence="3 4" id="KW-0413">Isomerase</keyword>
<dbReference type="EMBL" id="CP022386">
    <property type="protein sequence ID" value="ATA88098.1"/>
    <property type="molecule type" value="Genomic_DNA"/>
</dbReference>
<dbReference type="InterPro" id="IPR001406">
    <property type="entry name" value="PsdUridine_synth_TruA"/>
</dbReference>
<dbReference type="Proteomes" id="UP000217250">
    <property type="component" value="Chromosome"/>
</dbReference>
<keyword evidence="2 4" id="KW-0819">tRNA processing</keyword>
<dbReference type="GO" id="GO:0160147">
    <property type="term" value="F:tRNA pseudouridine(38-40) synthase activity"/>
    <property type="evidence" value="ECO:0007669"/>
    <property type="project" value="UniProtKB-EC"/>
</dbReference>
<dbReference type="Gene3D" id="3.30.70.660">
    <property type="entry name" value="Pseudouridine synthase I, catalytic domain, C-terminal subdomain"/>
    <property type="match status" value="1"/>
</dbReference>
<proteinExistence type="inferred from homology"/>
<evidence type="ECO:0000256" key="6">
    <source>
        <dbReference type="PIRSR" id="PIRSR001430-2"/>
    </source>
</evidence>
<dbReference type="PANTHER" id="PTHR11142">
    <property type="entry name" value="PSEUDOURIDYLATE SYNTHASE"/>
    <property type="match status" value="1"/>
</dbReference>
<evidence type="ECO:0000256" key="4">
    <source>
        <dbReference type="HAMAP-Rule" id="MF_00171"/>
    </source>
</evidence>
<dbReference type="InterPro" id="IPR020094">
    <property type="entry name" value="TruA/RsuA/RluB/E/F_N"/>
</dbReference>
<sequence>MRYFIQLSYNGKNYCGWQRQPHSPSVQEELEEAMSMLLKKEIALVGAGRTDTGVHARDYYAHFDSDSPLPDRLVEKLNSFLPKEIAIKQIFPVKNDAHARFDACSRTYQYFIALEKNPFLYEQSYYIHFPLDLSLMNKAGEILLQHTDFQCFSKVNTDVKTYNCQLKEAYWRKEGNLLIFRITADRFLRNMVRAIVGTMIEIGRGRLSLKDLQQILLSKNRSKAGYSVPGHALFLEEIIY</sequence>
<evidence type="ECO:0000313" key="9">
    <source>
        <dbReference type="EMBL" id="ATA88098.1"/>
    </source>
</evidence>
<protein>
    <recommendedName>
        <fullName evidence="4">tRNA pseudouridine synthase A</fullName>
        <ecNumber evidence="4">5.4.99.12</ecNumber>
    </recommendedName>
    <alternativeName>
        <fullName evidence="4">tRNA pseudouridine(38-40) synthase</fullName>
    </alternativeName>
    <alternativeName>
        <fullName evidence="4">tRNA pseudouridylate synthase I</fullName>
    </alternativeName>
    <alternativeName>
        <fullName evidence="4">tRNA-uridine isomerase I</fullName>
    </alternativeName>
</protein>
<accession>A0A250FVK2</accession>
<dbReference type="GO" id="GO:0003723">
    <property type="term" value="F:RNA binding"/>
    <property type="evidence" value="ECO:0007669"/>
    <property type="project" value="InterPro"/>
</dbReference>
<evidence type="ECO:0000256" key="2">
    <source>
        <dbReference type="ARBA" id="ARBA00022694"/>
    </source>
</evidence>
<dbReference type="Pfam" id="PF01416">
    <property type="entry name" value="PseudoU_synth_1"/>
    <property type="match status" value="2"/>
</dbReference>
<dbReference type="HAMAP" id="MF_00171">
    <property type="entry name" value="TruA"/>
    <property type="match status" value="1"/>
</dbReference>
<dbReference type="CDD" id="cd02570">
    <property type="entry name" value="PseudoU_synth_EcTruA"/>
    <property type="match status" value="1"/>
</dbReference>
<comment type="catalytic activity">
    <reaction evidence="4 7">
        <text>uridine(38/39/40) in tRNA = pseudouridine(38/39/40) in tRNA</text>
        <dbReference type="Rhea" id="RHEA:22376"/>
        <dbReference type="Rhea" id="RHEA-COMP:10085"/>
        <dbReference type="Rhea" id="RHEA-COMP:10087"/>
        <dbReference type="ChEBI" id="CHEBI:65314"/>
        <dbReference type="ChEBI" id="CHEBI:65315"/>
        <dbReference type="EC" id="5.4.99.12"/>
    </reaction>
</comment>
<dbReference type="GO" id="GO:0031119">
    <property type="term" value="P:tRNA pseudouridine synthesis"/>
    <property type="evidence" value="ECO:0007669"/>
    <property type="project" value="UniProtKB-UniRule"/>
</dbReference>
<dbReference type="PANTHER" id="PTHR11142:SF0">
    <property type="entry name" value="TRNA PSEUDOURIDINE SYNTHASE-LIKE 1"/>
    <property type="match status" value="1"/>
</dbReference>
<dbReference type="SUPFAM" id="SSF55120">
    <property type="entry name" value="Pseudouridine synthase"/>
    <property type="match status" value="1"/>
</dbReference>
<reference evidence="10" key="1">
    <citation type="submission" date="2017-06" db="EMBL/GenBank/DDBJ databases">
        <title>Capnocytophaga spp. assemblies.</title>
        <authorList>
            <person name="Gulvik C.A."/>
        </authorList>
    </citation>
    <scope>NUCLEOTIDE SEQUENCE [LARGE SCALE GENOMIC DNA]</scope>
    <source>
        <strain evidence="10">H1496</strain>
    </source>
</reference>
<evidence type="ECO:0000259" key="8">
    <source>
        <dbReference type="Pfam" id="PF01416"/>
    </source>
</evidence>
<feature type="domain" description="Pseudouridine synthase I TruA alpha/beta" evidence="8">
    <location>
        <begin position="8"/>
        <end position="102"/>
    </location>
</feature>
<dbReference type="AlphaFoldDB" id="A0A250FVK2"/>
<dbReference type="InterPro" id="IPR020095">
    <property type="entry name" value="PsdUridine_synth_TruA_C"/>
</dbReference>
<dbReference type="GeneID" id="84807158"/>
<comment type="subunit">
    <text evidence="4">Homodimer.</text>
</comment>
<dbReference type="EC" id="5.4.99.12" evidence="4"/>
<organism evidence="9 10">
    <name type="scientific">Capnocytophaga gingivalis</name>
    <dbReference type="NCBI Taxonomy" id="1017"/>
    <lineage>
        <taxon>Bacteria</taxon>
        <taxon>Pseudomonadati</taxon>
        <taxon>Bacteroidota</taxon>
        <taxon>Flavobacteriia</taxon>
        <taxon>Flavobacteriales</taxon>
        <taxon>Flavobacteriaceae</taxon>
        <taxon>Capnocytophaga</taxon>
    </lineage>
</organism>
<name>A0A250FVK2_9FLAO</name>
<dbReference type="InterPro" id="IPR020097">
    <property type="entry name" value="PsdUridine_synth_TruA_a/b_dom"/>
</dbReference>
<evidence type="ECO:0000256" key="5">
    <source>
        <dbReference type="PIRSR" id="PIRSR001430-1"/>
    </source>
</evidence>
<evidence type="ECO:0000313" key="10">
    <source>
        <dbReference type="Proteomes" id="UP000217250"/>
    </source>
</evidence>
<dbReference type="Gene3D" id="3.30.70.580">
    <property type="entry name" value="Pseudouridine synthase I, catalytic domain, N-terminal subdomain"/>
    <property type="match status" value="1"/>
</dbReference>
<dbReference type="KEGG" id="cgh:CGC50_01080"/>
<gene>
    <name evidence="4" type="primary">truA</name>
    <name evidence="9" type="ORF">CGC50_01080</name>
</gene>
<evidence type="ECO:0000256" key="1">
    <source>
        <dbReference type="ARBA" id="ARBA00009375"/>
    </source>
</evidence>
<dbReference type="FunFam" id="3.30.70.580:FF:000001">
    <property type="entry name" value="tRNA pseudouridine synthase A"/>
    <property type="match status" value="1"/>
</dbReference>
<feature type="active site" description="Nucleophile" evidence="4 5">
    <location>
        <position position="51"/>
    </location>
</feature>
<comment type="caution">
    <text evidence="4">Lacks conserved residue(s) required for the propagation of feature annotation.</text>
</comment>
<comment type="similarity">
    <text evidence="1 4 7">Belongs to the tRNA pseudouridine synthase TruA family.</text>
</comment>
<dbReference type="InterPro" id="IPR020103">
    <property type="entry name" value="PsdUridine_synth_cat_dom_sf"/>
</dbReference>
<evidence type="ECO:0000256" key="7">
    <source>
        <dbReference type="RuleBase" id="RU003792"/>
    </source>
</evidence>
<dbReference type="RefSeq" id="WP_095911245.1">
    <property type="nucleotide sequence ID" value="NZ_CAUVLU010000022.1"/>
</dbReference>
<dbReference type="OrthoDB" id="9811823at2"/>
<dbReference type="NCBIfam" id="TIGR00071">
    <property type="entry name" value="hisT_truA"/>
    <property type="match status" value="1"/>
</dbReference>
<evidence type="ECO:0000256" key="3">
    <source>
        <dbReference type="ARBA" id="ARBA00023235"/>
    </source>
</evidence>
<dbReference type="PIRSF" id="PIRSF001430">
    <property type="entry name" value="tRNA_psdUrid_synth"/>
    <property type="match status" value="1"/>
</dbReference>
<feature type="domain" description="Pseudouridine synthase I TruA alpha/beta" evidence="8">
    <location>
        <begin position="147"/>
        <end position="240"/>
    </location>
</feature>